<gene>
    <name evidence="4" type="primary">Contig11221.g11981</name>
    <name evidence="4" type="ORF">STYLEM_8248</name>
</gene>
<dbReference type="Gene3D" id="3.10.20.90">
    <property type="entry name" value="Phosphatidylinositol 3-kinase Catalytic Subunit, Chain A, domain 1"/>
    <property type="match status" value="1"/>
</dbReference>
<feature type="region of interest" description="Disordered" evidence="1">
    <location>
        <begin position="1"/>
        <end position="65"/>
    </location>
</feature>
<dbReference type="Gene3D" id="3.30.420.210">
    <property type="entry name" value="SEP domain"/>
    <property type="match status" value="1"/>
</dbReference>
<dbReference type="SMART" id="SM00553">
    <property type="entry name" value="SEP"/>
    <property type="match status" value="1"/>
</dbReference>
<accession>A0A078ACE1</accession>
<dbReference type="GO" id="GO:0043161">
    <property type="term" value="P:proteasome-mediated ubiquitin-dependent protein catabolic process"/>
    <property type="evidence" value="ECO:0007669"/>
    <property type="project" value="TreeGrafter"/>
</dbReference>
<feature type="compositionally biased region" description="Basic and acidic residues" evidence="1">
    <location>
        <begin position="1"/>
        <end position="20"/>
    </location>
</feature>
<feature type="domain" description="SEP" evidence="3">
    <location>
        <begin position="60"/>
        <end position="125"/>
    </location>
</feature>
<dbReference type="Pfam" id="PF08059">
    <property type="entry name" value="SEP"/>
    <property type="match status" value="1"/>
</dbReference>
<dbReference type="GO" id="GO:0000045">
    <property type="term" value="P:autophagosome assembly"/>
    <property type="evidence" value="ECO:0007669"/>
    <property type="project" value="TreeGrafter"/>
</dbReference>
<protein>
    <submittedName>
        <fullName evidence="4">Ubx domain-containing protein</fullName>
    </submittedName>
</protein>
<dbReference type="FunCoup" id="A0A078ACE1">
    <property type="interactions" value="180"/>
</dbReference>
<dbReference type="InterPro" id="IPR029071">
    <property type="entry name" value="Ubiquitin-like_domsf"/>
</dbReference>
<dbReference type="GO" id="GO:0005829">
    <property type="term" value="C:cytosol"/>
    <property type="evidence" value="ECO:0007669"/>
    <property type="project" value="TreeGrafter"/>
</dbReference>
<feature type="compositionally biased region" description="Basic and acidic residues" evidence="1">
    <location>
        <begin position="42"/>
        <end position="55"/>
    </location>
</feature>
<dbReference type="OMA" id="SEVYHPP"/>
<dbReference type="InterPro" id="IPR036241">
    <property type="entry name" value="NSFL1C_SEP_dom_sf"/>
</dbReference>
<proteinExistence type="predicted"/>
<dbReference type="Pfam" id="PF00789">
    <property type="entry name" value="UBX"/>
    <property type="match status" value="1"/>
</dbReference>
<dbReference type="SUPFAM" id="SSF102848">
    <property type="entry name" value="NSFL1 (p97 ATPase) cofactor p47, SEP domain"/>
    <property type="match status" value="1"/>
</dbReference>
<dbReference type="GO" id="GO:0043130">
    <property type="term" value="F:ubiquitin binding"/>
    <property type="evidence" value="ECO:0007669"/>
    <property type="project" value="TreeGrafter"/>
</dbReference>
<dbReference type="InParanoid" id="A0A078ACE1"/>
<feature type="domain" description="UBX" evidence="2">
    <location>
        <begin position="164"/>
        <end position="239"/>
    </location>
</feature>
<evidence type="ECO:0000259" key="2">
    <source>
        <dbReference type="PROSITE" id="PS50033"/>
    </source>
</evidence>
<evidence type="ECO:0000313" key="5">
    <source>
        <dbReference type="Proteomes" id="UP000039865"/>
    </source>
</evidence>
<dbReference type="InterPro" id="IPR001012">
    <property type="entry name" value="UBX_dom"/>
</dbReference>
<keyword evidence="5" id="KW-1185">Reference proteome</keyword>
<dbReference type="GO" id="GO:0007030">
    <property type="term" value="P:Golgi organization"/>
    <property type="evidence" value="ECO:0007669"/>
    <property type="project" value="TreeGrafter"/>
</dbReference>
<dbReference type="SUPFAM" id="SSF54236">
    <property type="entry name" value="Ubiquitin-like"/>
    <property type="match status" value="1"/>
</dbReference>
<evidence type="ECO:0000259" key="3">
    <source>
        <dbReference type="PROSITE" id="PS51399"/>
    </source>
</evidence>
<dbReference type="PANTHER" id="PTHR23333:SF20">
    <property type="entry name" value="NSFL1 COFACTOR P47"/>
    <property type="match status" value="1"/>
</dbReference>
<dbReference type="AlphaFoldDB" id="A0A078ACE1"/>
<dbReference type="PROSITE" id="PS51399">
    <property type="entry name" value="SEP"/>
    <property type="match status" value="1"/>
</dbReference>
<sequence length="241" mass="26490">MIRSLGDYKKDDKKGKKDSESYAGGEKSGIAVQHGNNDIDAIIEKARQGGREESKNGPPKTELRITLYSNGFQVDDGPFRPYEAEENKQFMKELNEGYVPKEIQDKYRGKGVSVGLEDKRKEAYRPPTPPKYVAYSGAGQSLGGVQGQGLSVNKSAGGLPPVDEDQPKTTIQIRFHNGERASITLNLHHRVSDIHDYVMNAAPVEGEYQLVFGFPPKAISDPSKTIEQAGLKNASITQKIL</sequence>
<dbReference type="GO" id="GO:0031468">
    <property type="term" value="P:nuclear membrane reassembly"/>
    <property type="evidence" value="ECO:0007669"/>
    <property type="project" value="TreeGrafter"/>
</dbReference>
<dbReference type="GO" id="GO:0005634">
    <property type="term" value="C:nucleus"/>
    <property type="evidence" value="ECO:0007669"/>
    <property type="project" value="TreeGrafter"/>
</dbReference>
<dbReference type="SMART" id="SM00166">
    <property type="entry name" value="UBX"/>
    <property type="match status" value="1"/>
</dbReference>
<dbReference type="EMBL" id="CCKQ01007836">
    <property type="protein sequence ID" value="CDW79262.1"/>
    <property type="molecule type" value="Genomic_DNA"/>
</dbReference>
<dbReference type="PANTHER" id="PTHR23333">
    <property type="entry name" value="UBX DOMAIN CONTAINING PROTEIN"/>
    <property type="match status" value="1"/>
</dbReference>
<reference evidence="4 5" key="1">
    <citation type="submission" date="2014-06" db="EMBL/GenBank/DDBJ databases">
        <authorList>
            <person name="Swart Estienne"/>
        </authorList>
    </citation>
    <scope>NUCLEOTIDE SEQUENCE [LARGE SCALE GENOMIC DNA]</scope>
    <source>
        <strain evidence="4 5">130c</strain>
    </source>
</reference>
<dbReference type="InterPro" id="IPR012989">
    <property type="entry name" value="SEP_domain"/>
</dbReference>
<evidence type="ECO:0000256" key="1">
    <source>
        <dbReference type="SAM" id="MobiDB-lite"/>
    </source>
</evidence>
<dbReference type="PROSITE" id="PS50033">
    <property type="entry name" value="UBX"/>
    <property type="match status" value="1"/>
</dbReference>
<name>A0A078ACE1_STYLE</name>
<dbReference type="OrthoDB" id="25887at2759"/>
<dbReference type="CDD" id="cd01770">
    <property type="entry name" value="UBX_UBXN2"/>
    <property type="match status" value="1"/>
</dbReference>
<organism evidence="4 5">
    <name type="scientific">Stylonychia lemnae</name>
    <name type="common">Ciliate</name>
    <dbReference type="NCBI Taxonomy" id="5949"/>
    <lineage>
        <taxon>Eukaryota</taxon>
        <taxon>Sar</taxon>
        <taxon>Alveolata</taxon>
        <taxon>Ciliophora</taxon>
        <taxon>Intramacronucleata</taxon>
        <taxon>Spirotrichea</taxon>
        <taxon>Stichotrichia</taxon>
        <taxon>Sporadotrichida</taxon>
        <taxon>Oxytrichidae</taxon>
        <taxon>Stylonychinae</taxon>
        <taxon>Stylonychia</taxon>
    </lineage>
</organism>
<evidence type="ECO:0000313" key="4">
    <source>
        <dbReference type="EMBL" id="CDW79262.1"/>
    </source>
</evidence>
<dbReference type="GO" id="GO:0061025">
    <property type="term" value="P:membrane fusion"/>
    <property type="evidence" value="ECO:0007669"/>
    <property type="project" value="TreeGrafter"/>
</dbReference>
<dbReference type="Proteomes" id="UP000039865">
    <property type="component" value="Unassembled WGS sequence"/>
</dbReference>